<feature type="region of interest" description="Disordered" evidence="1">
    <location>
        <begin position="64"/>
        <end position="89"/>
    </location>
</feature>
<reference evidence="2" key="1">
    <citation type="submission" date="2020-08" db="EMBL/GenBank/DDBJ databases">
        <title>Multicomponent nature underlies the extraordinary mechanical properties of spider dragline silk.</title>
        <authorList>
            <person name="Kono N."/>
            <person name="Nakamura H."/>
            <person name="Mori M."/>
            <person name="Yoshida Y."/>
            <person name="Ohtoshi R."/>
            <person name="Malay A.D."/>
            <person name="Moran D.A.P."/>
            <person name="Tomita M."/>
            <person name="Numata K."/>
            <person name="Arakawa K."/>
        </authorList>
    </citation>
    <scope>NUCLEOTIDE SEQUENCE</scope>
</reference>
<sequence>APTKTKQELNNLTDLPSSSASGSPPHGAPKLNLIQPSKARPACPTCKTTDLRLRSLQNNLQLDHRLLQPVPPAKQLNSPPPAQPAKQPT</sequence>
<comment type="caution">
    <text evidence="2">The sequence shown here is derived from an EMBL/GenBank/DDBJ whole genome shotgun (WGS) entry which is preliminary data.</text>
</comment>
<evidence type="ECO:0000256" key="1">
    <source>
        <dbReference type="SAM" id="MobiDB-lite"/>
    </source>
</evidence>
<protein>
    <submittedName>
        <fullName evidence="2">Uncharacterized protein</fullName>
    </submittedName>
</protein>
<feature type="region of interest" description="Disordered" evidence="1">
    <location>
        <begin position="1"/>
        <end position="45"/>
    </location>
</feature>
<dbReference type="Proteomes" id="UP000887013">
    <property type="component" value="Unassembled WGS sequence"/>
</dbReference>
<dbReference type="AlphaFoldDB" id="A0A8X6TU93"/>
<organism evidence="2 3">
    <name type="scientific">Nephila pilipes</name>
    <name type="common">Giant wood spider</name>
    <name type="synonym">Nephila maculata</name>
    <dbReference type="NCBI Taxonomy" id="299642"/>
    <lineage>
        <taxon>Eukaryota</taxon>
        <taxon>Metazoa</taxon>
        <taxon>Ecdysozoa</taxon>
        <taxon>Arthropoda</taxon>
        <taxon>Chelicerata</taxon>
        <taxon>Arachnida</taxon>
        <taxon>Araneae</taxon>
        <taxon>Araneomorphae</taxon>
        <taxon>Entelegynae</taxon>
        <taxon>Araneoidea</taxon>
        <taxon>Nephilidae</taxon>
        <taxon>Nephila</taxon>
    </lineage>
</organism>
<evidence type="ECO:0000313" key="2">
    <source>
        <dbReference type="EMBL" id="GFT46964.1"/>
    </source>
</evidence>
<proteinExistence type="predicted"/>
<keyword evidence="3" id="KW-1185">Reference proteome</keyword>
<gene>
    <name evidence="2" type="ORF">NPIL_699441</name>
</gene>
<dbReference type="EMBL" id="BMAW01016075">
    <property type="protein sequence ID" value="GFT46964.1"/>
    <property type="molecule type" value="Genomic_DNA"/>
</dbReference>
<feature type="non-terminal residue" evidence="2">
    <location>
        <position position="1"/>
    </location>
</feature>
<accession>A0A8X6TU93</accession>
<name>A0A8X6TU93_NEPPI</name>
<evidence type="ECO:0000313" key="3">
    <source>
        <dbReference type="Proteomes" id="UP000887013"/>
    </source>
</evidence>
<feature type="compositionally biased region" description="Low complexity" evidence="1">
    <location>
        <begin position="16"/>
        <end position="29"/>
    </location>
</feature>